<name>A0A318JQC5_9NOCA</name>
<protein>
    <submittedName>
        <fullName evidence="3">Methyltransferase family protein</fullName>
    </submittedName>
</protein>
<gene>
    <name evidence="3" type="ORF">DFR70_12156</name>
</gene>
<sequence length="276" mass="29351">MADGYREQVSRNQVRFGAIAQSYAGGQARRLQADLLAELIRSLDFERALDMATGTGAAAAVVAKAGAGATIVGVDSSIDMLRQARAEVSGVRLVVGLAEELPFADGAFDLVLCTRALHQVEHPGLVVAEMARVLGPFGHVIVADNVTGLSGAAHEEFERIQRVRDPGHATTLRENQIVELLRGNGLDMVECRRTTSFRPLDQWLDDGGAGPAEAAEVRRRFAALGRVDDDGFGTNVVVEDGEITGLRQAMSWIRARRSGQIPHGDTGSGTGTPTPS</sequence>
<dbReference type="InterPro" id="IPR029063">
    <property type="entry name" value="SAM-dependent_MTases_sf"/>
</dbReference>
<dbReference type="GO" id="GO:0032259">
    <property type="term" value="P:methylation"/>
    <property type="evidence" value="ECO:0007669"/>
    <property type="project" value="UniProtKB-KW"/>
</dbReference>
<keyword evidence="3" id="KW-0808">Transferase</keyword>
<keyword evidence="4" id="KW-1185">Reference proteome</keyword>
<evidence type="ECO:0000313" key="3">
    <source>
        <dbReference type="EMBL" id="PXX55587.1"/>
    </source>
</evidence>
<dbReference type="PANTHER" id="PTHR43591:SF24">
    <property type="entry name" value="2-METHOXY-6-POLYPRENYL-1,4-BENZOQUINOL METHYLASE, MITOCHONDRIAL"/>
    <property type="match status" value="1"/>
</dbReference>
<organism evidence="3 4">
    <name type="scientific">Nocardia tenerifensis</name>
    <dbReference type="NCBI Taxonomy" id="228006"/>
    <lineage>
        <taxon>Bacteria</taxon>
        <taxon>Bacillati</taxon>
        <taxon>Actinomycetota</taxon>
        <taxon>Actinomycetes</taxon>
        <taxon>Mycobacteriales</taxon>
        <taxon>Nocardiaceae</taxon>
        <taxon>Nocardia</taxon>
    </lineage>
</organism>
<feature type="region of interest" description="Disordered" evidence="1">
    <location>
        <begin position="255"/>
        <end position="276"/>
    </location>
</feature>
<dbReference type="SUPFAM" id="SSF53335">
    <property type="entry name" value="S-adenosyl-L-methionine-dependent methyltransferases"/>
    <property type="match status" value="1"/>
</dbReference>
<dbReference type="AlphaFoldDB" id="A0A318JQC5"/>
<dbReference type="InterPro" id="IPR013216">
    <property type="entry name" value="Methyltransf_11"/>
</dbReference>
<evidence type="ECO:0000256" key="1">
    <source>
        <dbReference type="SAM" id="MobiDB-lite"/>
    </source>
</evidence>
<proteinExistence type="predicted"/>
<dbReference type="Pfam" id="PF08241">
    <property type="entry name" value="Methyltransf_11"/>
    <property type="match status" value="1"/>
</dbReference>
<evidence type="ECO:0000313" key="4">
    <source>
        <dbReference type="Proteomes" id="UP000247569"/>
    </source>
</evidence>
<dbReference type="Gene3D" id="3.40.50.150">
    <property type="entry name" value="Vaccinia Virus protein VP39"/>
    <property type="match status" value="1"/>
</dbReference>
<reference evidence="3 4" key="1">
    <citation type="submission" date="2018-05" db="EMBL/GenBank/DDBJ databases">
        <title>Genomic Encyclopedia of Type Strains, Phase IV (KMG-IV): sequencing the most valuable type-strain genomes for metagenomic binning, comparative biology and taxonomic classification.</title>
        <authorList>
            <person name="Goeker M."/>
        </authorList>
    </citation>
    <scope>NUCLEOTIDE SEQUENCE [LARGE SCALE GENOMIC DNA]</scope>
    <source>
        <strain evidence="3 4">DSM 44704</strain>
    </source>
</reference>
<comment type="caution">
    <text evidence="3">The sequence shown here is derived from an EMBL/GenBank/DDBJ whole genome shotgun (WGS) entry which is preliminary data.</text>
</comment>
<dbReference type="PANTHER" id="PTHR43591">
    <property type="entry name" value="METHYLTRANSFERASE"/>
    <property type="match status" value="1"/>
</dbReference>
<dbReference type="RefSeq" id="WP_051187754.1">
    <property type="nucleotide sequence ID" value="NZ_QJKF01000021.1"/>
</dbReference>
<evidence type="ECO:0000259" key="2">
    <source>
        <dbReference type="Pfam" id="PF08241"/>
    </source>
</evidence>
<keyword evidence="3" id="KW-0489">Methyltransferase</keyword>
<dbReference type="GO" id="GO:0008757">
    <property type="term" value="F:S-adenosylmethionine-dependent methyltransferase activity"/>
    <property type="evidence" value="ECO:0007669"/>
    <property type="project" value="InterPro"/>
</dbReference>
<feature type="domain" description="Methyltransferase type 11" evidence="2">
    <location>
        <begin position="49"/>
        <end position="142"/>
    </location>
</feature>
<dbReference type="OrthoDB" id="9808140at2"/>
<dbReference type="EMBL" id="QJKF01000021">
    <property type="protein sequence ID" value="PXX55587.1"/>
    <property type="molecule type" value="Genomic_DNA"/>
</dbReference>
<accession>A0A318JQC5</accession>
<dbReference type="Proteomes" id="UP000247569">
    <property type="component" value="Unassembled WGS sequence"/>
</dbReference>